<dbReference type="EMBL" id="JAHWGI010001226">
    <property type="protein sequence ID" value="KAK3925330.1"/>
    <property type="molecule type" value="Genomic_DNA"/>
</dbReference>
<dbReference type="AlphaFoldDB" id="A0AAE1HPW7"/>
<dbReference type="Proteomes" id="UP001219518">
    <property type="component" value="Unassembled WGS sequence"/>
</dbReference>
<reference evidence="1" key="2">
    <citation type="journal article" date="2023" name="BMC Genomics">
        <title>Pest status, molecular evolution, and epigenetic factors derived from the genome assembly of Frankliniella fusca, a thysanopteran phytovirus vector.</title>
        <authorList>
            <person name="Catto M.A."/>
            <person name="Labadie P.E."/>
            <person name="Jacobson A.L."/>
            <person name="Kennedy G.G."/>
            <person name="Srinivasan R."/>
            <person name="Hunt B.G."/>
        </authorList>
    </citation>
    <scope>NUCLEOTIDE SEQUENCE</scope>
    <source>
        <strain evidence="1">PL_HMW_Pooled</strain>
    </source>
</reference>
<evidence type="ECO:0000313" key="2">
    <source>
        <dbReference type="Proteomes" id="UP001219518"/>
    </source>
</evidence>
<evidence type="ECO:0000313" key="1">
    <source>
        <dbReference type="EMBL" id="KAK3925330.1"/>
    </source>
</evidence>
<sequence>MNTVTFESLCKEQVLTSNVKHLCFSELRLTDRAIAKQDTDTQQSMRTAFCVKYDCSDEDLL</sequence>
<proteinExistence type="predicted"/>
<organism evidence="1 2">
    <name type="scientific">Frankliniella fusca</name>
    <dbReference type="NCBI Taxonomy" id="407009"/>
    <lineage>
        <taxon>Eukaryota</taxon>
        <taxon>Metazoa</taxon>
        <taxon>Ecdysozoa</taxon>
        <taxon>Arthropoda</taxon>
        <taxon>Hexapoda</taxon>
        <taxon>Insecta</taxon>
        <taxon>Pterygota</taxon>
        <taxon>Neoptera</taxon>
        <taxon>Paraneoptera</taxon>
        <taxon>Thysanoptera</taxon>
        <taxon>Terebrantia</taxon>
        <taxon>Thripoidea</taxon>
        <taxon>Thripidae</taxon>
        <taxon>Frankliniella</taxon>
    </lineage>
</organism>
<comment type="caution">
    <text evidence="1">The sequence shown here is derived from an EMBL/GenBank/DDBJ whole genome shotgun (WGS) entry which is preliminary data.</text>
</comment>
<reference evidence="1" key="1">
    <citation type="submission" date="2021-07" db="EMBL/GenBank/DDBJ databases">
        <authorList>
            <person name="Catto M.A."/>
            <person name="Jacobson A."/>
            <person name="Kennedy G."/>
            <person name="Labadie P."/>
            <person name="Hunt B.G."/>
            <person name="Srinivasan R."/>
        </authorList>
    </citation>
    <scope>NUCLEOTIDE SEQUENCE</scope>
    <source>
        <strain evidence="1">PL_HMW_Pooled</strain>
        <tissue evidence="1">Head</tissue>
    </source>
</reference>
<accession>A0AAE1HPW7</accession>
<name>A0AAE1HPW7_9NEOP</name>
<keyword evidence="2" id="KW-1185">Reference proteome</keyword>
<gene>
    <name evidence="1" type="ORF">KUF71_013537</name>
</gene>
<protein>
    <submittedName>
        <fullName evidence="1">Cyclic GMP-AMP synthase</fullName>
    </submittedName>
</protein>